<evidence type="ECO:0000313" key="1">
    <source>
        <dbReference type="EMBL" id="OXA62525.1"/>
    </source>
</evidence>
<comment type="caution">
    <text evidence="1">The sequence shown here is derived from an EMBL/GenBank/DDBJ whole genome shotgun (WGS) entry which is preliminary data.</text>
</comment>
<keyword evidence="2" id="KW-1185">Reference proteome</keyword>
<protein>
    <submittedName>
        <fullName evidence="1">Uncharacterized protein</fullName>
    </submittedName>
</protein>
<dbReference type="AlphaFoldDB" id="A0A226EY03"/>
<proteinExistence type="predicted"/>
<dbReference type="EMBL" id="LNIX01000001">
    <property type="protein sequence ID" value="OXA62525.1"/>
    <property type="molecule type" value="Genomic_DNA"/>
</dbReference>
<gene>
    <name evidence="1" type="ORF">Fcan01_01433</name>
</gene>
<accession>A0A226EY03</accession>
<name>A0A226EY03_FOLCA</name>
<organism evidence="1 2">
    <name type="scientific">Folsomia candida</name>
    <name type="common">Springtail</name>
    <dbReference type="NCBI Taxonomy" id="158441"/>
    <lineage>
        <taxon>Eukaryota</taxon>
        <taxon>Metazoa</taxon>
        <taxon>Ecdysozoa</taxon>
        <taxon>Arthropoda</taxon>
        <taxon>Hexapoda</taxon>
        <taxon>Collembola</taxon>
        <taxon>Entomobryomorpha</taxon>
        <taxon>Isotomoidea</taxon>
        <taxon>Isotomidae</taxon>
        <taxon>Proisotominae</taxon>
        <taxon>Folsomia</taxon>
    </lineage>
</organism>
<sequence>MAHSSGFFYDLAGSFQNEQPPNQSLQQDILSTIKSLHISCGVDMKGPVMAKSNDDFIGICILHANGDKVLQDSKGRRVKSGYILTTSRADLKTPKDVKGTDTLHRQAYSKIFGDLETLPGVVIVGFSQHHKVLKGSSATFNSNNCTNSLPGRKGCLFSYRSLIFGAIILHKLTGPRDISPSSACFCLCLFLIVKNHGDDEDMANFPVANLELEGQHVFLEEMLKSFKIEKSILDAVCVVRTPGLRSRSTEMKISASKIAMKGLTDGIKANFSKEEFKLFVKKLVETFSKDGGGRGPSSAMGAVVLYLEDAYAEEERELLVERMERLRMRSPAEKLRNYAHNY</sequence>
<dbReference type="Proteomes" id="UP000198287">
    <property type="component" value="Unassembled WGS sequence"/>
</dbReference>
<dbReference type="OrthoDB" id="10497509at2759"/>
<reference evidence="1 2" key="1">
    <citation type="submission" date="2015-12" db="EMBL/GenBank/DDBJ databases">
        <title>The genome of Folsomia candida.</title>
        <authorList>
            <person name="Faddeeva A."/>
            <person name="Derks M.F."/>
            <person name="Anvar Y."/>
            <person name="Smit S."/>
            <person name="Van Straalen N."/>
            <person name="Roelofs D."/>
        </authorList>
    </citation>
    <scope>NUCLEOTIDE SEQUENCE [LARGE SCALE GENOMIC DNA]</scope>
    <source>
        <strain evidence="1 2">VU population</strain>
        <tissue evidence="1">Whole body</tissue>
    </source>
</reference>
<evidence type="ECO:0000313" key="2">
    <source>
        <dbReference type="Proteomes" id="UP000198287"/>
    </source>
</evidence>